<sequence length="385" mass="43804">MWSMYVGRPWGISIRDISVSRPMKELDDIRRKIWKPYPPINLQAQLPNGGLFDPLESCTDANITLCEFMRRINRTLYAGRKVGVDDLVRFLREMRQEFVSWKHGLHAQLRIDPLNTESLYLPHVMQLHMQFYAVLIFLLRPYFSRDLLRLTQAMPSQDDRIAVASVRAECISAAHNMADVLRCYRNQYSLKYTNVQIVHLIFTASLVHVYNTCTCSPQESQEALDDLQFCCQSLGEIGECYGNATRALDVVILVKREWQKLAANRTVANSQKRTRMAGQWPGDHEDSGSSRLAKRRGSLSVFDPSNPPRFTTPTNFETFRTTADNNTSLGNFPREGGDMYDAWHFLNWAEIDPDLLAGVDSSVQTLDGAIPGILDGEESGVFTIT</sequence>
<evidence type="ECO:0000313" key="9">
    <source>
        <dbReference type="Proteomes" id="UP001600888"/>
    </source>
</evidence>
<keyword evidence="3" id="KW-0805">Transcription regulation</keyword>
<dbReference type="PANTHER" id="PTHR31313:SF77">
    <property type="entry name" value="ZN(II)2CYS6 TRANSCRIPTION FACTOR (EUROFUNG)"/>
    <property type="match status" value="1"/>
</dbReference>
<dbReference type="Proteomes" id="UP001600888">
    <property type="component" value="Unassembled WGS sequence"/>
</dbReference>
<keyword evidence="5" id="KW-0804">Transcription</keyword>
<evidence type="ECO:0000256" key="4">
    <source>
        <dbReference type="ARBA" id="ARBA00023125"/>
    </source>
</evidence>
<evidence type="ECO:0000256" key="7">
    <source>
        <dbReference type="SAM" id="MobiDB-lite"/>
    </source>
</evidence>
<comment type="caution">
    <text evidence="8">The sequence shown here is derived from an EMBL/GenBank/DDBJ whole genome shotgun (WGS) entry which is preliminary data.</text>
</comment>
<keyword evidence="9" id="KW-1185">Reference proteome</keyword>
<keyword evidence="6" id="KW-0539">Nucleus</keyword>
<evidence type="ECO:0000256" key="3">
    <source>
        <dbReference type="ARBA" id="ARBA00023015"/>
    </source>
</evidence>
<feature type="region of interest" description="Disordered" evidence="7">
    <location>
        <begin position="272"/>
        <end position="315"/>
    </location>
</feature>
<evidence type="ECO:0000256" key="5">
    <source>
        <dbReference type="ARBA" id="ARBA00023163"/>
    </source>
</evidence>
<dbReference type="EMBL" id="JBAWTH010000011">
    <property type="protein sequence ID" value="KAL2289912.1"/>
    <property type="molecule type" value="Genomic_DNA"/>
</dbReference>
<gene>
    <name evidence="8" type="ORF">FJTKL_01192</name>
</gene>
<evidence type="ECO:0000256" key="2">
    <source>
        <dbReference type="ARBA" id="ARBA00022833"/>
    </source>
</evidence>
<accession>A0ABR4F5E5</accession>
<proteinExistence type="predicted"/>
<organism evidence="8 9">
    <name type="scientific">Diaporthe vaccinii</name>
    <dbReference type="NCBI Taxonomy" id="105482"/>
    <lineage>
        <taxon>Eukaryota</taxon>
        <taxon>Fungi</taxon>
        <taxon>Dikarya</taxon>
        <taxon>Ascomycota</taxon>
        <taxon>Pezizomycotina</taxon>
        <taxon>Sordariomycetes</taxon>
        <taxon>Sordariomycetidae</taxon>
        <taxon>Diaporthales</taxon>
        <taxon>Diaporthaceae</taxon>
        <taxon>Diaporthe</taxon>
        <taxon>Diaporthe eres species complex</taxon>
    </lineage>
</organism>
<evidence type="ECO:0000313" key="8">
    <source>
        <dbReference type="EMBL" id="KAL2289912.1"/>
    </source>
</evidence>
<name>A0ABR4F5E5_9PEZI</name>
<keyword evidence="4" id="KW-0238">DNA-binding</keyword>
<dbReference type="CDD" id="cd12148">
    <property type="entry name" value="fungal_TF_MHR"/>
    <property type="match status" value="1"/>
</dbReference>
<keyword evidence="1" id="KW-0479">Metal-binding</keyword>
<reference evidence="8 9" key="1">
    <citation type="submission" date="2024-03" db="EMBL/GenBank/DDBJ databases">
        <title>A high-quality draft genome sequence of Diaporthe vaccinii, a causative agent of upright dieback and viscid rot disease in cranberry plants.</title>
        <authorList>
            <person name="Sarrasin M."/>
            <person name="Lang B.F."/>
            <person name="Burger G."/>
        </authorList>
    </citation>
    <scope>NUCLEOTIDE SEQUENCE [LARGE SCALE GENOMIC DNA]</scope>
    <source>
        <strain evidence="8 9">IS7</strain>
    </source>
</reference>
<evidence type="ECO:0000256" key="1">
    <source>
        <dbReference type="ARBA" id="ARBA00022723"/>
    </source>
</evidence>
<protein>
    <submittedName>
        <fullName evidence="8">Uncharacterized protein</fullName>
    </submittedName>
</protein>
<dbReference type="PANTHER" id="PTHR31313">
    <property type="entry name" value="TY1 ENHANCER ACTIVATOR"/>
    <property type="match status" value="1"/>
</dbReference>
<keyword evidence="2" id="KW-0862">Zinc</keyword>
<evidence type="ECO:0000256" key="6">
    <source>
        <dbReference type="ARBA" id="ARBA00023242"/>
    </source>
</evidence>
<dbReference type="InterPro" id="IPR051615">
    <property type="entry name" value="Transcr_Regulatory_Elem"/>
</dbReference>